<comment type="caution">
    <text evidence="1">The sequence shown here is derived from an EMBL/GenBank/DDBJ whole genome shotgun (WGS) entry which is preliminary data.</text>
</comment>
<keyword evidence="2" id="KW-1185">Reference proteome</keyword>
<dbReference type="RefSeq" id="WP_188689650.1">
    <property type="nucleotide sequence ID" value="NZ_BMIR01000002.1"/>
</dbReference>
<gene>
    <name evidence="1" type="ORF">GCM10011391_08720</name>
</gene>
<dbReference type="EMBL" id="BMIR01000002">
    <property type="protein sequence ID" value="GGE32317.1"/>
    <property type="molecule type" value="Genomic_DNA"/>
</dbReference>
<dbReference type="AlphaFoldDB" id="A0A8J2VP17"/>
<evidence type="ECO:0000313" key="1">
    <source>
        <dbReference type="EMBL" id="GGE32317.1"/>
    </source>
</evidence>
<evidence type="ECO:0000313" key="2">
    <source>
        <dbReference type="Proteomes" id="UP000628775"/>
    </source>
</evidence>
<reference evidence="1" key="1">
    <citation type="journal article" date="2014" name="Int. J. Syst. Evol. Microbiol.">
        <title>Complete genome sequence of Corynebacterium casei LMG S-19264T (=DSM 44701T), isolated from a smear-ripened cheese.</title>
        <authorList>
            <consortium name="US DOE Joint Genome Institute (JGI-PGF)"/>
            <person name="Walter F."/>
            <person name="Albersmeier A."/>
            <person name="Kalinowski J."/>
            <person name="Ruckert C."/>
        </authorList>
    </citation>
    <scope>NUCLEOTIDE SEQUENCE</scope>
    <source>
        <strain evidence="1">CGMCC 1.15371</strain>
    </source>
</reference>
<sequence length="76" mass="8731">MKRINIAFMKVNSIGGNCTMSLSQTAQIGRHSNLKRNAGFGEASSDGSIYLMPESRVYDQDIYDDNEWWLDLERRK</sequence>
<reference evidence="1" key="2">
    <citation type="submission" date="2020-09" db="EMBL/GenBank/DDBJ databases">
        <authorList>
            <person name="Sun Q."/>
            <person name="Zhou Y."/>
        </authorList>
    </citation>
    <scope>NUCLEOTIDE SEQUENCE</scope>
    <source>
        <strain evidence="1">CGMCC 1.15371</strain>
    </source>
</reference>
<protein>
    <submittedName>
        <fullName evidence="1">Uncharacterized protein</fullName>
    </submittedName>
</protein>
<proteinExistence type="predicted"/>
<dbReference type="Proteomes" id="UP000628775">
    <property type="component" value="Unassembled WGS sequence"/>
</dbReference>
<organism evidence="1 2">
    <name type="scientific">Pullulanibacillus camelliae</name>
    <dbReference type="NCBI Taxonomy" id="1707096"/>
    <lineage>
        <taxon>Bacteria</taxon>
        <taxon>Bacillati</taxon>
        <taxon>Bacillota</taxon>
        <taxon>Bacilli</taxon>
        <taxon>Bacillales</taxon>
        <taxon>Sporolactobacillaceae</taxon>
        <taxon>Pullulanibacillus</taxon>
    </lineage>
</organism>
<accession>A0A8J2VP17</accession>
<name>A0A8J2VP17_9BACL</name>